<gene>
    <name evidence="9" type="primary">LOC102801876</name>
</gene>
<keyword evidence="2 6" id="KW-0349">Heme</keyword>
<evidence type="ECO:0000256" key="1">
    <source>
        <dbReference type="ARBA" id="ARBA00022448"/>
    </source>
</evidence>
<evidence type="ECO:0000256" key="4">
    <source>
        <dbReference type="ARBA" id="ARBA00022723"/>
    </source>
</evidence>
<dbReference type="PANTHER" id="PTHR46458:SF1">
    <property type="entry name" value="GEO09476P1"/>
    <property type="match status" value="1"/>
</dbReference>
<dbReference type="GeneID" id="102801876"/>
<dbReference type="Proteomes" id="UP000694865">
    <property type="component" value="Unplaced"/>
</dbReference>
<dbReference type="CDD" id="cd01040">
    <property type="entry name" value="Mb-like"/>
    <property type="match status" value="1"/>
</dbReference>
<comment type="similarity">
    <text evidence="6">Belongs to the globin family.</text>
</comment>
<dbReference type="InterPro" id="IPR009050">
    <property type="entry name" value="Globin-like_sf"/>
</dbReference>
<keyword evidence="1 6" id="KW-0813">Transport</keyword>
<keyword evidence="3 6" id="KW-0561">Oxygen transport</keyword>
<evidence type="ECO:0000313" key="8">
    <source>
        <dbReference type="Proteomes" id="UP000694865"/>
    </source>
</evidence>
<dbReference type="RefSeq" id="XP_006822018.1">
    <property type="nucleotide sequence ID" value="XM_006821955.1"/>
</dbReference>
<dbReference type="PANTHER" id="PTHR46458">
    <property type="entry name" value="BLR2807 PROTEIN"/>
    <property type="match status" value="1"/>
</dbReference>
<evidence type="ECO:0000256" key="6">
    <source>
        <dbReference type="RuleBase" id="RU000356"/>
    </source>
</evidence>
<name>A0ABM0MPS7_SACKO</name>
<dbReference type="InterPro" id="IPR012292">
    <property type="entry name" value="Globin/Proto"/>
</dbReference>
<proteinExistence type="inferred from homology"/>
<dbReference type="InterPro" id="IPR044399">
    <property type="entry name" value="Mb-like_M"/>
</dbReference>
<dbReference type="InterPro" id="IPR050532">
    <property type="entry name" value="Globin-like_OT"/>
</dbReference>
<evidence type="ECO:0000313" key="9">
    <source>
        <dbReference type="RefSeq" id="XP_006822018.1"/>
    </source>
</evidence>
<keyword evidence="4" id="KW-0479">Metal-binding</keyword>
<reference evidence="9" key="1">
    <citation type="submission" date="2025-08" db="UniProtKB">
        <authorList>
            <consortium name="RefSeq"/>
        </authorList>
    </citation>
    <scope>IDENTIFICATION</scope>
    <source>
        <tissue evidence="9">Testes</tissue>
    </source>
</reference>
<organism evidence="8 9">
    <name type="scientific">Saccoglossus kowalevskii</name>
    <name type="common">Acorn worm</name>
    <dbReference type="NCBI Taxonomy" id="10224"/>
    <lineage>
        <taxon>Eukaryota</taxon>
        <taxon>Metazoa</taxon>
        <taxon>Hemichordata</taxon>
        <taxon>Enteropneusta</taxon>
        <taxon>Harrimaniidae</taxon>
        <taxon>Saccoglossus</taxon>
    </lineage>
</organism>
<keyword evidence="5" id="KW-0408">Iron</keyword>
<accession>A0ABM0MPS7</accession>
<evidence type="ECO:0000256" key="5">
    <source>
        <dbReference type="ARBA" id="ARBA00023004"/>
    </source>
</evidence>
<keyword evidence="8" id="KW-1185">Reference proteome</keyword>
<sequence length="189" mass="22202">MGCTPSINERDFQTPVDDKHLLDDRQKRIVRKTWRPLANDMTENGQKIFINIFESHPEIKYMFPTRDIEGRDNLSANPHFRMHSSRFMQSVGAAIDNLNDLDNALRPLLVKLAKTHVRFKGFKPDYFDAFEEAMLSVWQEELGQRFTTEVEESWKLLFFYIKDCLKEGYDIAMNEKTSGELNNSDFINQ</sequence>
<dbReference type="SUPFAM" id="SSF46458">
    <property type="entry name" value="Globin-like"/>
    <property type="match status" value="1"/>
</dbReference>
<dbReference type="PROSITE" id="PS01033">
    <property type="entry name" value="GLOBIN"/>
    <property type="match status" value="1"/>
</dbReference>
<evidence type="ECO:0000259" key="7">
    <source>
        <dbReference type="PROSITE" id="PS01033"/>
    </source>
</evidence>
<evidence type="ECO:0000256" key="3">
    <source>
        <dbReference type="ARBA" id="ARBA00022621"/>
    </source>
</evidence>
<dbReference type="InterPro" id="IPR000971">
    <property type="entry name" value="Globin"/>
</dbReference>
<dbReference type="Gene3D" id="1.10.490.10">
    <property type="entry name" value="Globins"/>
    <property type="match status" value="1"/>
</dbReference>
<feature type="domain" description="Globin" evidence="7">
    <location>
        <begin position="21"/>
        <end position="170"/>
    </location>
</feature>
<dbReference type="Pfam" id="PF00042">
    <property type="entry name" value="Globin"/>
    <property type="match status" value="1"/>
</dbReference>
<evidence type="ECO:0000256" key="2">
    <source>
        <dbReference type="ARBA" id="ARBA00022617"/>
    </source>
</evidence>
<protein>
    <submittedName>
        <fullName evidence="9">Globin-1-like</fullName>
    </submittedName>
</protein>